<comment type="caution">
    <text evidence="2">The sequence shown here is derived from an EMBL/GenBank/DDBJ whole genome shotgun (WGS) entry which is preliminary data.</text>
</comment>
<feature type="chain" id="PRO_5024829347" evidence="1">
    <location>
        <begin position="20"/>
        <end position="134"/>
    </location>
</feature>
<keyword evidence="1" id="KW-0732">Signal</keyword>
<name>A0A5Y1YGF8_SALDZ</name>
<gene>
    <name evidence="2" type="ORF">CTQ69_25005</name>
</gene>
<dbReference type="AlphaFoldDB" id="A0A5Y1YGF8"/>
<evidence type="ECO:0000256" key="1">
    <source>
        <dbReference type="SAM" id="SignalP"/>
    </source>
</evidence>
<protein>
    <submittedName>
        <fullName evidence="2">TIGR03757 family integrating conjugative element protein</fullName>
    </submittedName>
</protein>
<evidence type="ECO:0000313" key="2">
    <source>
        <dbReference type="EMBL" id="ECC3917157.1"/>
    </source>
</evidence>
<dbReference type="Pfam" id="PF07511">
    <property type="entry name" value="DUF1525"/>
    <property type="match status" value="1"/>
</dbReference>
<dbReference type="EMBL" id="AAIBIC010000049">
    <property type="protein sequence ID" value="ECC3917157.1"/>
    <property type="molecule type" value="Genomic_DNA"/>
</dbReference>
<organism evidence="2">
    <name type="scientific">Salmonella diarizonae</name>
    <dbReference type="NCBI Taxonomy" id="59204"/>
    <lineage>
        <taxon>Bacteria</taxon>
        <taxon>Pseudomonadati</taxon>
        <taxon>Pseudomonadota</taxon>
        <taxon>Gammaproteobacteria</taxon>
        <taxon>Enterobacterales</taxon>
        <taxon>Enterobacteriaceae</taxon>
        <taxon>Salmonella</taxon>
    </lineage>
</organism>
<accession>A0A5Y1YGF8</accession>
<sequence length="134" mass="15385">MRHYFFVFLLGLFSPFSPAQTVIYTTAHYPVKDLPPGVVVQTLEEVSELEQAAFPALSPDPKQAERQVRLRMQQPDWKTQEAHLTRAYQALLDAYTLGLEKVPAVVFDDRYVVYGTTELALAQQKLDAWRESQR</sequence>
<dbReference type="NCBIfam" id="TIGR03757">
    <property type="entry name" value="conj_TIGR03757"/>
    <property type="match status" value="1"/>
</dbReference>
<dbReference type="InterPro" id="IPR011090">
    <property type="entry name" value="Integr_conj_element_PFL4709"/>
</dbReference>
<reference evidence="2" key="1">
    <citation type="submission" date="2018-08" db="EMBL/GenBank/DDBJ databases">
        <authorList>
            <person name="Ashton P.M."/>
            <person name="Dallman T."/>
            <person name="Nair S."/>
            <person name="De Pinna E."/>
            <person name="Peters T."/>
            <person name="Grant K."/>
        </authorList>
    </citation>
    <scope>NUCLEOTIDE SEQUENCE [LARGE SCALE GENOMIC DNA]</scope>
    <source>
        <strain evidence="2">294779</strain>
    </source>
</reference>
<feature type="signal peptide" evidence="1">
    <location>
        <begin position="1"/>
        <end position="19"/>
    </location>
</feature>
<dbReference type="Proteomes" id="UP000839735">
    <property type="component" value="Unassembled WGS sequence"/>
</dbReference>
<proteinExistence type="predicted"/>